<keyword evidence="3" id="KW-1185">Reference proteome</keyword>
<sequence length="198" mass="23258">MKKKKKHKKKKKGKSLNYKLFVIIGGIFHFIVYLLLDLTFYNDTIFWLSLILCGLILGIYFIKKMKLLNPESYRKIKGPKLKLYMFSVCLLIITGTSLIFGNVINGTLLGLNYIGKQNESNNIEYKIEKITQHKTGGRKRVRRNNPKVYFEKNGETIKRNLSEHYSLKKNYSEYKTIKFITNKGLLGFEIIKNYELKK</sequence>
<proteinExistence type="predicted"/>
<name>A0A1H3H1G6_9FLAO</name>
<dbReference type="Proteomes" id="UP000199595">
    <property type="component" value="Unassembled WGS sequence"/>
</dbReference>
<dbReference type="EMBL" id="FNNJ01000023">
    <property type="protein sequence ID" value="SDY09433.1"/>
    <property type="molecule type" value="Genomic_DNA"/>
</dbReference>
<accession>A0A1H3H1G6</accession>
<evidence type="ECO:0000313" key="2">
    <source>
        <dbReference type="EMBL" id="SDY09433.1"/>
    </source>
</evidence>
<evidence type="ECO:0000313" key="3">
    <source>
        <dbReference type="Proteomes" id="UP000199595"/>
    </source>
</evidence>
<feature type="transmembrane region" description="Helical" evidence="1">
    <location>
        <begin position="44"/>
        <end position="62"/>
    </location>
</feature>
<organism evidence="2 3">
    <name type="scientific">Lutibacter oricola</name>
    <dbReference type="NCBI Taxonomy" id="762486"/>
    <lineage>
        <taxon>Bacteria</taxon>
        <taxon>Pseudomonadati</taxon>
        <taxon>Bacteroidota</taxon>
        <taxon>Flavobacteriia</taxon>
        <taxon>Flavobacteriales</taxon>
        <taxon>Flavobacteriaceae</taxon>
        <taxon>Lutibacter</taxon>
    </lineage>
</organism>
<feature type="transmembrane region" description="Helical" evidence="1">
    <location>
        <begin position="20"/>
        <end position="38"/>
    </location>
</feature>
<feature type="transmembrane region" description="Helical" evidence="1">
    <location>
        <begin position="83"/>
        <end position="104"/>
    </location>
</feature>
<keyword evidence="1" id="KW-0472">Membrane</keyword>
<keyword evidence="1" id="KW-1133">Transmembrane helix</keyword>
<reference evidence="2 3" key="1">
    <citation type="submission" date="2016-10" db="EMBL/GenBank/DDBJ databases">
        <authorList>
            <person name="de Groot N.N."/>
        </authorList>
    </citation>
    <scope>NUCLEOTIDE SEQUENCE [LARGE SCALE GENOMIC DNA]</scope>
    <source>
        <strain evidence="2 3">DSM 24956</strain>
    </source>
</reference>
<evidence type="ECO:0000256" key="1">
    <source>
        <dbReference type="SAM" id="Phobius"/>
    </source>
</evidence>
<dbReference type="STRING" id="762486.SAMN05444411_1232"/>
<dbReference type="AlphaFoldDB" id="A0A1H3H1G6"/>
<protein>
    <submittedName>
        <fullName evidence="2">Uncharacterized protein</fullName>
    </submittedName>
</protein>
<keyword evidence="1" id="KW-0812">Transmembrane</keyword>
<gene>
    <name evidence="2" type="ORF">SAMN05444411_1232</name>
</gene>